<dbReference type="Pfam" id="PF09995">
    <property type="entry name" value="MPAB_Lcp_cat"/>
    <property type="match status" value="1"/>
</dbReference>
<keyword evidence="4" id="KW-1185">Reference proteome</keyword>
<evidence type="ECO:0000313" key="4">
    <source>
        <dbReference type="Proteomes" id="UP000635983"/>
    </source>
</evidence>
<dbReference type="InterPro" id="IPR018713">
    <property type="entry name" value="MPAB/Lcp_cat_dom"/>
</dbReference>
<organism evidence="3 4">
    <name type="scientific">Pseudomonas matsuisoli</name>
    <dbReference type="NCBI Taxonomy" id="1515666"/>
    <lineage>
        <taxon>Bacteria</taxon>
        <taxon>Pseudomonadati</taxon>
        <taxon>Pseudomonadota</taxon>
        <taxon>Gammaproteobacteria</taxon>
        <taxon>Pseudomonadales</taxon>
        <taxon>Pseudomonadaceae</taxon>
        <taxon>Pseudomonas</taxon>
    </lineage>
</organism>
<dbReference type="Proteomes" id="UP000635983">
    <property type="component" value="Unassembled WGS sequence"/>
</dbReference>
<reference evidence="3" key="1">
    <citation type="journal article" date="2014" name="Int. J. Syst. Evol. Microbiol.">
        <title>Complete genome sequence of Corynebacterium casei LMG S-19264T (=DSM 44701T), isolated from a smear-ripened cheese.</title>
        <authorList>
            <consortium name="US DOE Joint Genome Institute (JGI-PGF)"/>
            <person name="Walter F."/>
            <person name="Albersmeier A."/>
            <person name="Kalinowski J."/>
            <person name="Ruckert C."/>
        </authorList>
    </citation>
    <scope>NUCLEOTIDE SEQUENCE</scope>
    <source>
        <strain evidence="3">JCM 30078</strain>
    </source>
</reference>
<reference evidence="3" key="2">
    <citation type="submission" date="2020-09" db="EMBL/GenBank/DDBJ databases">
        <authorList>
            <person name="Sun Q."/>
            <person name="Ohkuma M."/>
        </authorList>
    </citation>
    <scope>NUCLEOTIDE SEQUENCE</scope>
    <source>
        <strain evidence="3">JCM 30078</strain>
    </source>
</reference>
<comment type="caution">
    <text evidence="3">The sequence shown here is derived from an EMBL/GenBank/DDBJ whole genome shotgun (WGS) entry which is preliminary data.</text>
</comment>
<proteinExistence type="predicted"/>
<dbReference type="PANTHER" id="PTHR36151">
    <property type="entry name" value="BLR2777 PROTEIN"/>
    <property type="match status" value="1"/>
</dbReference>
<evidence type="ECO:0000313" key="3">
    <source>
        <dbReference type="EMBL" id="GGJ99854.1"/>
    </source>
</evidence>
<name>A0A917PYL9_9PSED</name>
<feature type="region of interest" description="Disordered" evidence="1">
    <location>
        <begin position="281"/>
        <end position="300"/>
    </location>
</feature>
<sequence>MEWARQRIEREVIGLTGLSLKGVDFEAPKGDPGLFGPQAVCWRVHGDFTSMMVGGISALMLQMLHPAALAGVWDHSNFREDMLGRLRRTGQFIAGTTFGPRQDAEGLIARVKAIHDQVSGVTAYGVPYSANDPHLLTWVHIAEVWNFLQAHLRYLNPHLSLQDQDTYFAETATIAERLGAENVPHSKAEAVAFIEAIRPELRFDDRTGEVLSVLFGAPAPRAIVKPFGRLMTRAGVDLLPDWARQQLELRQLPGEKLLVRTGVNCIAPLLRWAVRNGSSHRAHRRLGLTPPKAGTTTQGP</sequence>
<evidence type="ECO:0000259" key="2">
    <source>
        <dbReference type="Pfam" id="PF09995"/>
    </source>
</evidence>
<dbReference type="GO" id="GO:0016491">
    <property type="term" value="F:oxidoreductase activity"/>
    <property type="evidence" value="ECO:0007669"/>
    <property type="project" value="InterPro"/>
</dbReference>
<dbReference type="EMBL" id="BMPO01000006">
    <property type="protein sequence ID" value="GGJ99854.1"/>
    <property type="molecule type" value="Genomic_DNA"/>
</dbReference>
<gene>
    <name evidence="3" type="ORF">GCM10009304_27070</name>
</gene>
<dbReference type="RefSeq" id="WP_188983780.1">
    <property type="nucleotide sequence ID" value="NZ_BMPO01000006.1"/>
</dbReference>
<protein>
    <recommendedName>
        <fullName evidence="2">ER-bound oxygenase mpaB/mpaB'/Rubber oxygenase catalytic domain-containing protein</fullName>
    </recommendedName>
</protein>
<dbReference type="PANTHER" id="PTHR36151:SF3">
    <property type="entry name" value="ER-BOUND OXYGENASE MPAB_MPAB'_RUBBER OXYGENASE CATALYTIC DOMAIN-CONTAINING PROTEIN"/>
    <property type="match status" value="1"/>
</dbReference>
<feature type="domain" description="ER-bound oxygenase mpaB/mpaB'/Rubber oxygenase catalytic" evidence="2">
    <location>
        <begin position="42"/>
        <end position="260"/>
    </location>
</feature>
<accession>A0A917PYL9</accession>
<evidence type="ECO:0000256" key="1">
    <source>
        <dbReference type="SAM" id="MobiDB-lite"/>
    </source>
</evidence>
<dbReference type="AlphaFoldDB" id="A0A917PYL9"/>